<organism evidence="6 7">
    <name type="scientific">Hahella chejuensis (strain KCTC 2396)</name>
    <dbReference type="NCBI Taxonomy" id="349521"/>
    <lineage>
        <taxon>Bacteria</taxon>
        <taxon>Pseudomonadati</taxon>
        <taxon>Pseudomonadota</taxon>
        <taxon>Gammaproteobacteria</taxon>
        <taxon>Oceanospirillales</taxon>
        <taxon>Hahellaceae</taxon>
        <taxon>Hahella</taxon>
    </lineage>
</organism>
<evidence type="ECO:0000256" key="1">
    <source>
        <dbReference type="ARBA" id="ARBA00001946"/>
    </source>
</evidence>
<dbReference type="PRINTS" id="PR00502">
    <property type="entry name" value="NUDIXFAMILY"/>
</dbReference>
<evidence type="ECO:0000256" key="2">
    <source>
        <dbReference type="ARBA" id="ARBA00022801"/>
    </source>
</evidence>
<dbReference type="EMBL" id="CP000155">
    <property type="protein sequence ID" value="ABC29792.1"/>
    <property type="molecule type" value="Genomic_DNA"/>
</dbReference>
<comment type="cofactor">
    <cofactor evidence="1">
        <name>Mg(2+)</name>
        <dbReference type="ChEBI" id="CHEBI:18420"/>
    </cofactor>
</comment>
<dbReference type="CDD" id="cd04511">
    <property type="entry name" value="NUDIX_Hydrolase"/>
    <property type="match status" value="1"/>
</dbReference>
<name>Q2SHT2_HAHCH</name>
<keyword evidence="3" id="KW-0460">Magnesium</keyword>
<dbReference type="PROSITE" id="PS51462">
    <property type="entry name" value="NUDIX"/>
    <property type="match status" value="1"/>
</dbReference>
<dbReference type="Proteomes" id="UP000000238">
    <property type="component" value="Chromosome"/>
</dbReference>
<dbReference type="InterPro" id="IPR029401">
    <property type="entry name" value="Nudix_N"/>
</dbReference>
<dbReference type="GO" id="GO:0016787">
    <property type="term" value="F:hydrolase activity"/>
    <property type="evidence" value="ECO:0007669"/>
    <property type="project" value="UniProtKB-KW"/>
</dbReference>
<protein>
    <submittedName>
        <fullName evidence="6">ADP-ribose pyrophosphatase</fullName>
    </submittedName>
</protein>
<dbReference type="InterPro" id="IPR020476">
    <property type="entry name" value="Nudix_hydrolase"/>
</dbReference>
<dbReference type="Pfam" id="PF00293">
    <property type="entry name" value="NUDIX"/>
    <property type="match status" value="1"/>
</dbReference>
<dbReference type="InterPro" id="IPR020084">
    <property type="entry name" value="NUDIX_hydrolase_CS"/>
</dbReference>
<feature type="domain" description="Nudix hydrolase" evidence="5">
    <location>
        <begin position="38"/>
        <end position="159"/>
    </location>
</feature>
<evidence type="ECO:0000313" key="6">
    <source>
        <dbReference type="EMBL" id="ABC29792.1"/>
    </source>
</evidence>
<evidence type="ECO:0000256" key="4">
    <source>
        <dbReference type="RuleBase" id="RU003476"/>
    </source>
</evidence>
<gene>
    <name evidence="6" type="ordered locus">HCH_03026</name>
</gene>
<dbReference type="InterPro" id="IPR000086">
    <property type="entry name" value="NUDIX_hydrolase_dom"/>
</dbReference>
<sequence length="175" mass="19644">MEIKYCNQCGGSVSLATPIGDSHPRHICVQCGYVHYQNPKVVTGCLVYQGDKVLLCKRAIEPRLGMWTVPAGFMENGESTRDAAKRETMEESGAIVAMQDLFLVANLPHANQVYMLYLAELKDTGPHGPETSEVTLFGKDDLPWEEVGFYTVKYGLMRFFEDLDKGKFSLHEIDF</sequence>
<dbReference type="PROSITE" id="PS00893">
    <property type="entry name" value="NUDIX_BOX"/>
    <property type="match status" value="1"/>
</dbReference>
<dbReference type="Gene3D" id="3.90.79.10">
    <property type="entry name" value="Nucleoside Triphosphate Pyrophosphohydrolase"/>
    <property type="match status" value="1"/>
</dbReference>
<dbReference type="Gene3D" id="2.20.70.10">
    <property type="match status" value="1"/>
</dbReference>
<dbReference type="PANTHER" id="PTHR43222">
    <property type="entry name" value="NUDIX HYDROLASE 23"/>
    <property type="match status" value="1"/>
</dbReference>
<dbReference type="HOGENOM" id="CLU_037162_16_1_6"/>
<dbReference type="KEGG" id="hch:HCH_03026"/>
<dbReference type="AlphaFoldDB" id="Q2SHT2"/>
<reference evidence="6 7" key="1">
    <citation type="journal article" date="2005" name="Nucleic Acids Res.">
        <title>Genomic blueprint of Hahella chejuensis, a marine microbe producing an algicidal agent.</title>
        <authorList>
            <person name="Jeong H."/>
            <person name="Yim J.H."/>
            <person name="Lee C."/>
            <person name="Choi S.-H."/>
            <person name="Park Y.K."/>
            <person name="Yoon S.H."/>
            <person name="Hur C.-G."/>
            <person name="Kang H.-Y."/>
            <person name="Kim D."/>
            <person name="Lee H.H."/>
            <person name="Park K.H."/>
            <person name="Park S.-H."/>
            <person name="Park H.-S."/>
            <person name="Lee H.K."/>
            <person name="Oh T.K."/>
            <person name="Kim J.F."/>
        </authorList>
    </citation>
    <scope>NUCLEOTIDE SEQUENCE [LARGE SCALE GENOMIC DNA]</scope>
    <source>
        <strain evidence="6 7">KCTC 2396</strain>
    </source>
</reference>
<evidence type="ECO:0000256" key="3">
    <source>
        <dbReference type="ARBA" id="ARBA00022842"/>
    </source>
</evidence>
<evidence type="ECO:0000259" key="5">
    <source>
        <dbReference type="PROSITE" id="PS51462"/>
    </source>
</evidence>
<proteinExistence type="inferred from homology"/>
<accession>Q2SHT2</accession>
<dbReference type="SUPFAM" id="SSF55811">
    <property type="entry name" value="Nudix"/>
    <property type="match status" value="1"/>
</dbReference>
<dbReference type="eggNOG" id="COG1051">
    <property type="taxonomic scope" value="Bacteria"/>
</dbReference>
<dbReference type="InterPro" id="IPR015797">
    <property type="entry name" value="NUDIX_hydrolase-like_dom_sf"/>
</dbReference>
<evidence type="ECO:0000313" key="7">
    <source>
        <dbReference type="Proteomes" id="UP000000238"/>
    </source>
</evidence>
<dbReference type="Pfam" id="PF14803">
    <property type="entry name" value="Zn_ribbon_Nudix"/>
    <property type="match status" value="1"/>
</dbReference>
<keyword evidence="7" id="KW-1185">Reference proteome</keyword>
<dbReference type="PANTHER" id="PTHR43222:SF2">
    <property type="entry name" value="NUDIX HYDROLASE 23, CHLOROPLASTIC"/>
    <property type="match status" value="1"/>
</dbReference>
<keyword evidence="2 4" id="KW-0378">Hydrolase</keyword>
<comment type="similarity">
    <text evidence="4">Belongs to the Nudix hydrolase family.</text>
</comment>